<name>A0A7G6SXW2_9HYPH</name>
<dbReference type="AlphaFoldDB" id="A0A7G6SXW2"/>
<dbReference type="Pfam" id="PF05050">
    <property type="entry name" value="Methyltransf_21"/>
    <property type="match status" value="1"/>
</dbReference>
<feature type="region of interest" description="Disordered" evidence="1">
    <location>
        <begin position="242"/>
        <end position="296"/>
    </location>
</feature>
<feature type="domain" description="Methyltransferase FkbM" evidence="2">
    <location>
        <begin position="29"/>
        <end position="191"/>
    </location>
</feature>
<dbReference type="EMBL" id="CP050296">
    <property type="protein sequence ID" value="QND59344.1"/>
    <property type="molecule type" value="Genomic_DNA"/>
</dbReference>
<feature type="compositionally biased region" description="Basic and acidic residues" evidence="1">
    <location>
        <begin position="269"/>
        <end position="293"/>
    </location>
</feature>
<evidence type="ECO:0000313" key="3">
    <source>
        <dbReference type="EMBL" id="QND59344.1"/>
    </source>
</evidence>
<keyword evidence="3" id="KW-0808">Transferase</keyword>
<evidence type="ECO:0000313" key="4">
    <source>
        <dbReference type="Proteomes" id="UP000515465"/>
    </source>
</evidence>
<organism evidence="3 4">
    <name type="scientific">Mesorhizobium huakuii</name>
    <dbReference type="NCBI Taxonomy" id="28104"/>
    <lineage>
        <taxon>Bacteria</taxon>
        <taxon>Pseudomonadati</taxon>
        <taxon>Pseudomonadota</taxon>
        <taxon>Alphaproteobacteria</taxon>
        <taxon>Hyphomicrobiales</taxon>
        <taxon>Phyllobacteriaceae</taxon>
        <taxon>Mesorhizobium</taxon>
    </lineage>
</organism>
<dbReference type="SUPFAM" id="SSF53335">
    <property type="entry name" value="S-adenosyl-L-methionine-dependent methyltransferases"/>
    <property type="match status" value="1"/>
</dbReference>
<feature type="compositionally biased region" description="Low complexity" evidence="1">
    <location>
        <begin position="251"/>
        <end position="260"/>
    </location>
</feature>
<dbReference type="RefSeq" id="WP_183457589.1">
    <property type="nucleotide sequence ID" value="NZ_CP050296.1"/>
</dbReference>
<dbReference type="GO" id="GO:0008168">
    <property type="term" value="F:methyltransferase activity"/>
    <property type="evidence" value="ECO:0007669"/>
    <property type="project" value="UniProtKB-KW"/>
</dbReference>
<dbReference type="Gene3D" id="3.40.50.150">
    <property type="entry name" value="Vaccinia Virus protein VP39"/>
    <property type="match status" value="1"/>
</dbReference>
<dbReference type="Proteomes" id="UP000515465">
    <property type="component" value="Chromosome"/>
</dbReference>
<protein>
    <submittedName>
        <fullName evidence="3">FkbM family methyltransferase</fullName>
    </submittedName>
</protein>
<evidence type="ECO:0000256" key="1">
    <source>
        <dbReference type="SAM" id="MobiDB-lite"/>
    </source>
</evidence>
<sequence>MTFISYAQNFEDVMLWRALKHIPQGFWIEVGAAHPDEYSVTRAFSDHGWCGINIEANPPHVARIVGARPRDVTLGIAAGASAGNVPFFEVVGTGMSTMDRVIAEQHRLAGYEIREHEVPSRTLASICAEYAPADIHFLKIDVEGAERDVLAGSDWTSHRPWIVLVEATKPNSQEQNHLKWEPLLLAANYRFVWFDGLNRFYIAAEFWDELAPAFAAPPNIFDDFVCATDAEHLNRIVGAETRAGQTEERAGQAAAHAAQADTRGSSSEEILHEQTRTRHSRGGEWPRESEHRASAGVVRQDRPFILAYQAARSAKFS</sequence>
<dbReference type="NCBIfam" id="TIGR01444">
    <property type="entry name" value="fkbM_fam"/>
    <property type="match status" value="1"/>
</dbReference>
<keyword evidence="3" id="KW-0489">Methyltransferase</keyword>
<gene>
    <name evidence="3" type="ORF">HB778_24240</name>
</gene>
<dbReference type="InterPro" id="IPR006342">
    <property type="entry name" value="FkbM_mtfrase"/>
</dbReference>
<proteinExistence type="predicted"/>
<accession>A0A7G6SXW2</accession>
<evidence type="ECO:0000259" key="2">
    <source>
        <dbReference type="Pfam" id="PF05050"/>
    </source>
</evidence>
<dbReference type="GO" id="GO:0032259">
    <property type="term" value="P:methylation"/>
    <property type="evidence" value="ECO:0007669"/>
    <property type="project" value="UniProtKB-KW"/>
</dbReference>
<dbReference type="InterPro" id="IPR029063">
    <property type="entry name" value="SAM-dependent_MTases_sf"/>
</dbReference>
<reference evidence="4" key="1">
    <citation type="journal article" date="2020" name="Mol. Plant Microbe">
        <title>Rhizobial microsymbionts of the narrowly endemic Oxytropis species growing in Kamchatka are characterized by significant genetic diversity and possess a set of genes that are associated with T3SS and T6SS secretion systems and can affect the development of symbiosis.</title>
        <authorList>
            <person name="Safronova V."/>
            <person name="Guro P."/>
            <person name="Sazanova A."/>
            <person name="Kuznetsova I."/>
            <person name="Belimov A."/>
            <person name="Yakubov V."/>
            <person name="Chirak E."/>
            <person name="Afonin A."/>
            <person name="Gogolev Y."/>
            <person name="Andronov E."/>
            <person name="Tikhonovich I."/>
        </authorList>
    </citation>
    <scope>NUCLEOTIDE SEQUENCE [LARGE SCALE GENOMIC DNA]</scope>
    <source>
        <strain evidence="4">583</strain>
    </source>
</reference>